<accession>A0A1C2IPF4</accession>
<evidence type="ECO:0000313" key="10">
    <source>
        <dbReference type="Proteomes" id="UP000095008"/>
    </source>
</evidence>
<dbReference type="PANTHER" id="PTHR45586">
    <property type="entry name" value="TPR REPEAT-CONTAINING PROTEIN PA4667"/>
    <property type="match status" value="1"/>
</dbReference>
<keyword evidence="10" id="KW-1185">Reference proteome</keyword>
<keyword evidence="1" id="KW-0479">Metal-binding</keyword>
<keyword evidence="3 4" id="KW-0802">TPR repeat</keyword>
<evidence type="ECO:0000256" key="5">
    <source>
        <dbReference type="SAM" id="Phobius"/>
    </source>
</evidence>
<feature type="transmembrane region" description="Helical" evidence="5">
    <location>
        <begin position="6"/>
        <end position="28"/>
    </location>
</feature>
<dbReference type="PANTHER" id="PTHR45586:SF1">
    <property type="entry name" value="LIPOPOLYSACCHARIDE ASSEMBLY PROTEIN B"/>
    <property type="match status" value="1"/>
</dbReference>
<sequence>MTILGVDSAVVLVLGIVSGFAALLGFWLGRTQKAPAGKAIPQVYIQGLNYLLSERQDEAVEVFLEALRQHPESVDILLALGRQFRRRGELERALRVHQYLLEQPTLAEELRQSVLFEIARDYLKAGILDRAESILKELLESQPAHTEGLATLAELYELGSEWASSIAIRKRLLQSGMSEQQKVIALLYGELAEEALRSGDQSQAQKYLNAARREVPDNPRALMIAGRLAFDKKDWQGALKYWDKLLALPADSAILLVLEPFLQVLQHLGGQQQDHLQRLQDHCRSPLAIKRLAEALQKIEGQAAASSFLRNILIKKPDLRVFQLLLSMDPNAPETELIEKMALAVRQWQLEPELFHCQSCGYQSTQYYWRCPSCRQWGVFSGEEKL</sequence>
<evidence type="ECO:0000313" key="7">
    <source>
        <dbReference type="EMBL" id="OCX71683.1"/>
    </source>
</evidence>
<dbReference type="InterPro" id="IPR051012">
    <property type="entry name" value="CellSynth/LPSAsmb/PSIAsmb"/>
</dbReference>
<dbReference type="Pfam" id="PF13432">
    <property type="entry name" value="TPR_16"/>
    <property type="match status" value="2"/>
</dbReference>
<keyword evidence="2" id="KW-0677">Repeat</keyword>
<evidence type="ECO:0000256" key="2">
    <source>
        <dbReference type="ARBA" id="ARBA00022737"/>
    </source>
</evidence>
<dbReference type="InterPro" id="IPR019734">
    <property type="entry name" value="TPR_rpt"/>
</dbReference>
<keyword evidence="5" id="KW-1133">Transmembrane helix</keyword>
<organism evidence="8 10">
    <name type="scientific">Acidithiobacillus thiooxidans</name>
    <name type="common">Thiobacillus thiooxidans</name>
    <dbReference type="NCBI Taxonomy" id="930"/>
    <lineage>
        <taxon>Bacteria</taxon>
        <taxon>Pseudomonadati</taxon>
        <taxon>Pseudomonadota</taxon>
        <taxon>Acidithiobacillia</taxon>
        <taxon>Acidithiobacillales</taxon>
        <taxon>Acidithiobacillaceae</taxon>
        <taxon>Acidithiobacillus</taxon>
    </lineage>
</organism>
<dbReference type="GO" id="GO:0046872">
    <property type="term" value="F:metal ion binding"/>
    <property type="evidence" value="ECO:0007669"/>
    <property type="project" value="UniProtKB-KW"/>
</dbReference>
<dbReference type="SUPFAM" id="SSF48452">
    <property type="entry name" value="TPR-like"/>
    <property type="match status" value="2"/>
</dbReference>
<dbReference type="EMBL" id="LWRY01000044">
    <property type="protein sequence ID" value="OCX74251.1"/>
    <property type="molecule type" value="Genomic_DNA"/>
</dbReference>
<dbReference type="PROSITE" id="PS50005">
    <property type="entry name" value="TPR"/>
    <property type="match status" value="1"/>
</dbReference>
<dbReference type="AlphaFoldDB" id="A0A1C2IPF4"/>
<dbReference type="EMBL" id="LWSA01000160">
    <property type="protein sequence ID" value="OCX71683.1"/>
    <property type="molecule type" value="Genomic_DNA"/>
</dbReference>
<evidence type="ECO:0000256" key="3">
    <source>
        <dbReference type="ARBA" id="ARBA00022803"/>
    </source>
</evidence>
<dbReference type="Proteomes" id="UP000095008">
    <property type="component" value="Unassembled WGS sequence"/>
</dbReference>
<dbReference type="Proteomes" id="UP000094893">
    <property type="component" value="Unassembled WGS sequence"/>
</dbReference>
<gene>
    <name evidence="8" type="ORF">A6M23_06725</name>
    <name evidence="7" type="ORF">A6P07_11410</name>
</gene>
<name>A0A1C2IPF4_ACITH</name>
<keyword evidence="5" id="KW-0472">Membrane</keyword>
<dbReference type="Gene3D" id="1.25.40.10">
    <property type="entry name" value="Tetratricopeptide repeat domain"/>
    <property type="match status" value="3"/>
</dbReference>
<dbReference type="eggNOG" id="COG2956">
    <property type="taxonomic scope" value="Bacteria"/>
</dbReference>
<dbReference type="InterPro" id="IPR011990">
    <property type="entry name" value="TPR-like_helical_dom_sf"/>
</dbReference>
<feature type="repeat" description="TPR" evidence="4">
    <location>
        <begin position="40"/>
        <end position="73"/>
    </location>
</feature>
<evidence type="ECO:0000256" key="4">
    <source>
        <dbReference type="PROSITE-ProRule" id="PRU00339"/>
    </source>
</evidence>
<dbReference type="OrthoDB" id="507476at2"/>
<comment type="caution">
    <text evidence="8">The sequence shown here is derived from an EMBL/GenBank/DDBJ whole genome shotgun (WGS) entry which is preliminary data.</text>
</comment>
<protein>
    <recommendedName>
        <fullName evidence="6">LapB rubredoxin metal binding domain-containing protein</fullName>
    </recommendedName>
</protein>
<dbReference type="SMART" id="SM00028">
    <property type="entry name" value="TPR"/>
    <property type="match status" value="4"/>
</dbReference>
<evidence type="ECO:0000259" key="6">
    <source>
        <dbReference type="Pfam" id="PF18073"/>
    </source>
</evidence>
<dbReference type="STRING" id="930.GCA_002079865_02186"/>
<dbReference type="InterPro" id="IPR041166">
    <property type="entry name" value="Rubredoxin_2"/>
</dbReference>
<dbReference type="RefSeq" id="WP_010638107.1">
    <property type="nucleotide sequence ID" value="NZ_JABBDT010000127.1"/>
</dbReference>
<reference evidence="8 9" key="1">
    <citation type="journal article" date="2016" name="Int. J. Mol. Sci.">
        <title>Comparative genomics of the extreme acidophile Acidithiobacillus thiooxidans reveals intraspecific divergence and niche adaptation.</title>
        <authorList>
            <person name="Zhang X."/>
            <person name="Feng X."/>
            <person name="Tao J."/>
            <person name="Ma L."/>
            <person name="Xiao Y."/>
            <person name="Liang Y."/>
            <person name="Liu X."/>
            <person name="Yin H."/>
        </authorList>
    </citation>
    <scope>NUCLEOTIDE SEQUENCE [LARGE SCALE GENOMIC DNA]</scope>
    <source>
        <strain evidence="7 9">A02</strain>
        <strain evidence="8">DXS-W</strain>
    </source>
</reference>
<evidence type="ECO:0000313" key="9">
    <source>
        <dbReference type="Proteomes" id="UP000094893"/>
    </source>
</evidence>
<feature type="domain" description="LapB rubredoxin metal binding" evidence="6">
    <location>
        <begin position="355"/>
        <end position="378"/>
    </location>
</feature>
<dbReference type="Pfam" id="PF18073">
    <property type="entry name" value="Zn_ribbon_LapB"/>
    <property type="match status" value="1"/>
</dbReference>
<evidence type="ECO:0000256" key="1">
    <source>
        <dbReference type="ARBA" id="ARBA00022723"/>
    </source>
</evidence>
<proteinExistence type="predicted"/>
<keyword evidence="5" id="KW-0812">Transmembrane</keyword>
<evidence type="ECO:0000313" key="8">
    <source>
        <dbReference type="EMBL" id="OCX74251.1"/>
    </source>
</evidence>